<dbReference type="InterPro" id="IPR012337">
    <property type="entry name" value="RNaseH-like_sf"/>
</dbReference>
<dbReference type="Gene3D" id="3.30.420.10">
    <property type="entry name" value="Ribonuclease H-like superfamily/Ribonuclease H"/>
    <property type="match status" value="1"/>
</dbReference>
<dbReference type="EMBL" id="GFAC01006079">
    <property type="protein sequence ID" value="JAT93109.1"/>
    <property type="molecule type" value="mRNA"/>
</dbReference>
<dbReference type="PANTHER" id="PTHR37984">
    <property type="entry name" value="PROTEIN CBG26694"/>
    <property type="match status" value="1"/>
</dbReference>
<feature type="domain" description="Integrase catalytic" evidence="3">
    <location>
        <begin position="189"/>
        <end position="365"/>
    </location>
</feature>
<dbReference type="InterPro" id="IPR050951">
    <property type="entry name" value="Retrovirus_Pol_polyprotein"/>
</dbReference>
<dbReference type="EC" id="2.7.7.49" evidence="1"/>
<dbReference type="GO" id="GO:0003964">
    <property type="term" value="F:RNA-directed DNA polymerase activity"/>
    <property type="evidence" value="ECO:0007669"/>
    <property type="project" value="UniProtKB-EC"/>
</dbReference>
<evidence type="ECO:0000259" key="3">
    <source>
        <dbReference type="PROSITE" id="PS50994"/>
    </source>
</evidence>
<dbReference type="FunFam" id="1.10.340.70:FF:000003">
    <property type="entry name" value="Protein CBG25708"/>
    <property type="match status" value="1"/>
</dbReference>
<feature type="non-terminal residue" evidence="4">
    <location>
        <position position="1"/>
    </location>
</feature>
<evidence type="ECO:0000313" key="4">
    <source>
        <dbReference type="EMBL" id="JAT93109.1"/>
    </source>
</evidence>
<protein>
    <recommendedName>
        <fullName evidence="1">RNA-directed DNA polymerase</fullName>
        <ecNumber evidence="1">2.7.7.49</ecNumber>
    </recommendedName>
</protein>
<dbReference type="AlphaFoldDB" id="A0A1E1X1F8"/>
<dbReference type="InterPro" id="IPR036397">
    <property type="entry name" value="RNaseH_sf"/>
</dbReference>
<dbReference type="Gene3D" id="1.10.340.70">
    <property type="match status" value="1"/>
</dbReference>
<dbReference type="PANTHER" id="PTHR37984:SF5">
    <property type="entry name" value="PROTEIN NYNRIN-LIKE"/>
    <property type="match status" value="1"/>
</dbReference>
<feature type="non-terminal residue" evidence="4">
    <location>
        <position position="476"/>
    </location>
</feature>
<name>A0A1E1X1F8_9ACAR</name>
<reference evidence="4" key="1">
    <citation type="journal article" date="2017" name="Front. Cell. Infect. Microbiol.">
        <title>The Distinct Transcriptional Response of the Midgut of Amblyomma sculptum and Amblyomma aureolatum Ticks to Rickettsia rickettsii Correlates to Their Differences in Susceptibility to Infection.</title>
        <authorList>
            <person name="Martins L.A."/>
            <person name="Galletti M.F.B.M."/>
            <person name="Ribeiro J.M."/>
            <person name="Fujita A."/>
            <person name="Costa F.B."/>
            <person name="Labruna M.B."/>
            <person name="Daffre S."/>
            <person name="Fogaca A.C."/>
        </authorList>
    </citation>
    <scope>NUCLEOTIDE SEQUENCE</scope>
</reference>
<dbReference type="Pfam" id="PF17921">
    <property type="entry name" value="Integrase_H2C2"/>
    <property type="match status" value="1"/>
</dbReference>
<organism evidence="4">
    <name type="scientific">Amblyomma aureolatum</name>
    <dbReference type="NCBI Taxonomy" id="187763"/>
    <lineage>
        <taxon>Eukaryota</taxon>
        <taxon>Metazoa</taxon>
        <taxon>Ecdysozoa</taxon>
        <taxon>Arthropoda</taxon>
        <taxon>Chelicerata</taxon>
        <taxon>Arachnida</taxon>
        <taxon>Acari</taxon>
        <taxon>Parasitiformes</taxon>
        <taxon>Ixodida</taxon>
        <taxon>Ixodoidea</taxon>
        <taxon>Ixodidae</taxon>
        <taxon>Amblyomminae</taxon>
        <taxon>Amblyomma</taxon>
    </lineage>
</organism>
<dbReference type="InterPro" id="IPR001584">
    <property type="entry name" value="Integrase_cat-core"/>
</dbReference>
<feature type="region of interest" description="Disordered" evidence="2">
    <location>
        <begin position="398"/>
        <end position="476"/>
    </location>
</feature>
<dbReference type="GO" id="GO:0003676">
    <property type="term" value="F:nucleic acid binding"/>
    <property type="evidence" value="ECO:0007669"/>
    <property type="project" value="InterPro"/>
</dbReference>
<proteinExistence type="evidence at transcript level"/>
<feature type="compositionally biased region" description="Polar residues" evidence="2">
    <location>
        <begin position="444"/>
        <end position="457"/>
    </location>
</feature>
<dbReference type="Pfam" id="PF00665">
    <property type="entry name" value="rve"/>
    <property type="match status" value="1"/>
</dbReference>
<dbReference type="FunFam" id="3.30.420.10:FF:000063">
    <property type="entry name" value="Retrovirus-related Pol polyprotein from transposon 297-like Protein"/>
    <property type="match status" value="1"/>
</dbReference>
<evidence type="ECO:0000256" key="1">
    <source>
        <dbReference type="ARBA" id="ARBA00012493"/>
    </source>
</evidence>
<dbReference type="PROSITE" id="PS50994">
    <property type="entry name" value="INTEGRASE"/>
    <property type="match status" value="1"/>
</dbReference>
<dbReference type="GO" id="GO:0015074">
    <property type="term" value="P:DNA integration"/>
    <property type="evidence" value="ECO:0007669"/>
    <property type="project" value="InterPro"/>
</dbReference>
<sequence length="476" mass="53566">GKPIPPMAAARIQRWALFLGNYSYTLQYRKGSENSNADALSRLPLPVTEPRDVAPDEYVLYAQCLEETAVGAREVEQMTNRDATLQQVKRWITDGWPPYLPQDLEHLRAYFNRRTELTVSHNLVYWGHRIVLPMAAAKRLLGLLHETHPGMTSMKSTARTLFWYPGLDSDIERLVKSCSICAQAAAMPPAQIPVAWPATGERWSRLHADFAGPMDGHMVLVVVDSETKWIEAIPMKIATSQTTVDALRSIFARFGLPKTFVSDNGPQFVGAVFREFLARNNVKQLTTAPYHPQSNGLAERAVRTLKEGLKKNPGKDLEMRIARFLFRYRRTPVKHGKSPAEHLFGYQIRTKMDCITPGEKSAESQRRVGATKLDVGEPVWMRSFGAGRRWIPGVVHGQQGSRMVSVDSEQGLQRRHLDQLRRRTESEDRAPGEVGKREPADDAPTTSQDSPEASGTETGPPGLRRSTRQRRPPVRF</sequence>
<feature type="compositionally biased region" description="Basic and acidic residues" evidence="2">
    <location>
        <begin position="415"/>
        <end position="440"/>
    </location>
</feature>
<evidence type="ECO:0000256" key="2">
    <source>
        <dbReference type="SAM" id="MobiDB-lite"/>
    </source>
</evidence>
<accession>A0A1E1X1F8</accession>
<feature type="compositionally biased region" description="Basic residues" evidence="2">
    <location>
        <begin position="465"/>
        <end position="476"/>
    </location>
</feature>
<dbReference type="SUPFAM" id="SSF53098">
    <property type="entry name" value="Ribonuclease H-like"/>
    <property type="match status" value="1"/>
</dbReference>
<dbReference type="InterPro" id="IPR041588">
    <property type="entry name" value="Integrase_H2C2"/>
</dbReference>